<evidence type="ECO:0000313" key="3">
    <source>
        <dbReference type="Proteomes" id="UP000252519"/>
    </source>
</evidence>
<proteinExistence type="predicted"/>
<dbReference type="Proteomes" id="UP000252519">
    <property type="component" value="Unassembled WGS sequence"/>
</dbReference>
<evidence type="ECO:0000313" key="2">
    <source>
        <dbReference type="EMBL" id="RCN24105.1"/>
    </source>
</evidence>
<dbReference type="EMBL" id="JOJR01023431">
    <property type="protein sequence ID" value="RCN24105.1"/>
    <property type="molecule type" value="Genomic_DNA"/>
</dbReference>
<dbReference type="OrthoDB" id="10691156at2759"/>
<reference evidence="2 3" key="1">
    <citation type="submission" date="2014-10" db="EMBL/GenBank/DDBJ databases">
        <title>Draft genome of the hookworm Ancylostoma caninum.</title>
        <authorList>
            <person name="Mitreva M."/>
        </authorList>
    </citation>
    <scope>NUCLEOTIDE SEQUENCE [LARGE SCALE GENOMIC DNA]</scope>
    <source>
        <strain evidence="2 3">Baltimore</strain>
    </source>
</reference>
<name>A0A368EZH9_ANCCA</name>
<keyword evidence="3" id="KW-1185">Reference proteome</keyword>
<feature type="region of interest" description="Disordered" evidence="1">
    <location>
        <begin position="32"/>
        <end position="52"/>
    </location>
</feature>
<protein>
    <submittedName>
        <fullName evidence="2">Uncharacterized protein</fullName>
    </submittedName>
</protein>
<organism evidence="2 3">
    <name type="scientific">Ancylostoma caninum</name>
    <name type="common">Dog hookworm</name>
    <dbReference type="NCBI Taxonomy" id="29170"/>
    <lineage>
        <taxon>Eukaryota</taxon>
        <taxon>Metazoa</taxon>
        <taxon>Ecdysozoa</taxon>
        <taxon>Nematoda</taxon>
        <taxon>Chromadorea</taxon>
        <taxon>Rhabditida</taxon>
        <taxon>Rhabditina</taxon>
        <taxon>Rhabditomorpha</taxon>
        <taxon>Strongyloidea</taxon>
        <taxon>Ancylostomatidae</taxon>
        <taxon>Ancylostomatinae</taxon>
        <taxon>Ancylostoma</taxon>
    </lineage>
</organism>
<gene>
    <name evidence="2" type="ORF">ANCCAN_30205</name>
</gene>
<evidence type="ECO:0000256" key="1">
    <source>
        <dbReference type="SAM" id="MobiDB-lite"/>
    </source>
</evidence>
<comment type="caution">
    <text evidence="2">The sequence shown here is derived from an EMBL/GenBank/DDBJ whole genome shotgun (WGS) entry which is preliminary data.</text>
</comment>
<dbReference type="AlphaFoldDB" id="A0A368EZH9"/>
<sequence>NAECAADGKCKCRSGFEGDGIENCTRIGAVSSSPSIASTGARSPLATTSPSAITVTPKGKIVSTDEKENPLKRRRNMVRMALTRKSPPNFRAAPPVSRTCQSLQQVHQHLCTKMNPPLSLNPSPKVH</sequence>
<feature type="non-terminal residue" evidence="2">
    <location>
        <position position="1"/>
    </location>
</feature>
<accession>A0A368EZH9</accession>